<protein>
    <recommendedName>
        <fullName evidence="3">Lipoprotein</fullName>
    </recommendedName>
</protein>
<evidence type="ECO:0008006" key="3">
    <source>
        <dbReference type="Google" id="ProtNLM"/>
    </source>
</evidence>
<reference evidence="2" key="1">
    <citation type="journal article" date="2019" name="PLoS Negl. Trop. Dis.">
        <title>Revisiting the worldwide diversity of Leptospira species in the environment.</title>
        <authorList>
            <person name="Vincent A.T."/>
            <person name="Schiettekatte O."/>
            <person name="Bourhy P."/>
            <person name="Veyrier F.J."/>
            <person name="Picardeau M."/>
        </authorList>
    </citation>
    <scope>NUCLEOTIDE SEQUENCE [LARGE SCALE GENOMIC DNA]</scope>
    <source>
        <strain evidence="2">201702406</strain>
    </source>
</reference>
<comment type="caution">
    <text evidence="1">The sequence shown here is derived from an EMBL/GenBank/DDBJ whole genome shotgun (WGS) entry which is preliminary data.</text>
</comment>
<proteinExistence type="predicted"/>
<dbReference type="Proteomes" id="UP000298057">
    <property type="component" value="Unassembled WGS sequence"/>
</dbReference>
<evidence type="ECO:0000313" key="2">
    <source>
        <dbReference type="Proteomes" id="UP000298057"/>
    </source>
</evidence>
<name>A0ABY2NEP0_9LEPT</name>
<gene>
    <name evidence="1" type="ORF">EHQ82_06720</name>
</gene>
<evidence type="ECO:0000313" key="1">
    <source>
        <dbReference type="EMBL" id="TGM22823.1"/>
    </source>
</evidence>
<organism evidence="1 2">
    <name type="scientific">Leptospira selangorensis</name>
    <dbReference type="NCBI Taxonomy" id="2484982"/>
    <lineage>
        <taxon>Bacteria</taxon>
        <taxon>Pseudomonadati</taxon>
        <taxon>Spirochaetota</taxon>
        <taxon>Spirochaetia</taxon>
        <taxon>Leptospirales</taxon>
        <taxon>Leptospiraceae</taxon>
        <taxon>Leptospira</taxon>
    </lineage>
</organism>
<dbReference type="PROSITE" id="PS51257">
    <property type="entry name" value="PROKAR_LIPOPROTEIN"/>
    <property type="match status" value="1"/>
</dbReference>
<accession>A0ABY2NEP0</accession>
<dbReference type="RefSeq" id="WP_135626718.1">
    <property type="nucleotide sequence ID" value="NZ_RQGU01000085.1"/>
</dbReference>
<dbReference type="EMBL" id="RQGU01000085">
    <property type="protein sequence ID" value="TGM22823.1"/>
    <property type="molecule type" value="Genomic_DNA"/>
</dbReference>
<keyword evidence="2" id="KW-1185">Reference proteome</keyword>
<sequence>MNISKAKIILITISLLTSCMSIPTQNYFVEITNNPKTKINKSLKIQLFQDFRKGENSDKTGLFLIPFIKASGTELNFPEADRMSINSPIKYYIADILKLELENEYNFNNLYISDEKINNADFLISGKINTFFCSRKIYSYWLGFFGALTWYFGLPAMGDECNLNIEITLQNKSGKNLFSKIYIEESTTYSGLYYNLIELNKVYPEIMKKMMIKVLEDFRPILKN</sequence>